<evidence type="ECO:0000313" key="1">
    <source>
        <dbReference type="EMBL" id="CAD8089694.1"/>
    </source>
</evidence>
<dbReference type="AlphaFoldDB" id="A0A8S1NS17"/>
<dbReference type="Proteomes" id="UP000692954">
    <property type="component" value="Unassembled WGS sequence"/>
</dbReference>
<gene>
    <name evidence="1" type="ORF">PSON_ATCC_30995.1.T0540262</name>
</gene>
<dbReference type="PANTHER" id="PTHR21575">
    <property type="entry name" value="PROTEIN HID1"/>
    <property type="match status" value="1"/>
</dbReference>
<protein>
    <submittedName>
        <fullName evidence="1">Uncharacterized protein</fullName>
    </submittedName>
</protein>
<name>A0A8S1NS17_9CILI</name>
<keyword evidence="2" id="KW-1185">Reference proteome</keyword>
<dbReference type="PANTHER" id="PTHR21575:SF12">
    <property type="entry name" value="PROTEIN HID1"/>
    <property type="match status" value="1"/>
</dbReference>
<reference evidence="1" key="1">
    <citation type="submission" date="2021-01" db="EMBL/GenBank/DDBJ databases">
        <authorList>
            <consortium name="Genoscope - CEA"/>
            <person name="William W."/>
        </authorList>
    </citation>
    <scope>NUCLEOTIDE SEQUENCE</scope>
</reference>
<dbReference type="GO" id="GO:0000138">
    <property type="term" value="C:Golgi trans cisterna"/>
    <property type="evidence" value="ECO:0007669"/>
    <property type="project" value="TreeGrafter"/>
</dbReference>
<dbReference type="GO" id="GO:0016020">
    <property type="term" value="C:membrane"/>
    <property type="evidence" value="ECO:0007669"/>
    <property type="project" value="TreeGrafter"/>
</dbReference>
<dbReference type="InterPro" id="IPR026705">
    <property type="entry name" value="Hid-1/Ecm30"/>
</dbReference>
<proteinExistence type="predicted"/>
<evidence type="ECO:0000313" key="2">
    <source>
        <dbReference type="Proteomes" id="UP000692954"/>
    </source>
</evidence>
<comment type="caution">
    <text evidence="1">The sequence shown here is derived from an EMBL/GenBank/DDBJ whole genome shotgun (WGS) entry which is preliminary data.</text>
</comment>
<dbReference type="EMBL" id="CAJJDN010000054">
    <property type="protein sequence ID" value="CAD8089694.1"/>
    <property type="molecule type" value="Genomic_DNA"/>
</dbReference>
<accession>A0A8S1NS17</accession>
<organism evidence="1 2">
    <name type="scientific">Paramecium sonneborni</name>
    <dbReference type="NCBI Taxonomy" id="65129"/>
    <lineage>
        <taxon>Eukaryota</taxon>
        <taxon>Sar</taxon>
        <taxon>Alveolata</taxon>
        <taxon>Ciliophora</taxon>
        <taxon>Intramacronucleata</taxon>
        <taxon>Oligohymenophorea</taxon>
        <taxon>Peniculida</taxon>
        <taxon>Parameciidae</taxon>
        <taxon>Paramecium</taxon>
    </lineage>
</organism>
<sequence>MGQQQTQPMKALFNVGSDNEFQVKLTLFLGQDSPPILPIEARDVIKHEKFPQLFELLIERMKHENNKVIQNTLKNLTIFIPILLAENHQLIISNNSQVEVEVINRITVVKADEDLEPFEAANLAQPRMFRIIDNLMTLLFKPGFTIQGRDTFNLENDPRLKSLLKQWLDKDIKLKLENIWRGLATLTKYPNDQKQYYENRVLVLSCLLACLEEQLYLQEPKSSQALKYLAFEDHAEMFASLWAVILFHKHAYFWFQDNLLYQQKTCRFMAILSAQILNLIFSFEYDDNKFRKIVIETNLLDYSFDLLVENMQQSLIYDTNFITSKAHDNKGVQEFMGLLYFLLTKNQFADDYLKHLSKQRIINLFQLILYYIAQFMDNEVNYEVYQISLELLDFIFNYENIAKISQEIVDIQYRVKVLPITSGTYQDFIISYYGHLLFLDFRSRTKFYVEHFKKKNLDYQNMGYIINYHSDLLCRTLYKMSQYTKQISIDASLIFDQAFKKYYLYEFLFLNTNQIKNQELLTLSLFNFIKNGCWTVLYHLVQNCEYIVKFQVTDKKLLKFFQCCSEDQQGMNNQEIQNQEFQDRFQKYMEIWKDIKIRFQGLHVQQLKQIIGATVALLNAATKVIQGITKEEFIDLFKKNSWSFILDYQVELEKRQFQLDVYAFKQYKQQLEYMPLIDLEKCIFI</sequence>
<dbReference type="GO" id="GO:0005797">
    <property type="term" value="C:Golgi medial cisterna"/>
    <property type="evidence" value="ECO:0007669"/>
    <property type="project" value="TreeGrafter"/>
</dbReference>
<dbReference type="OrthoDB" id="291209at2759"/>